<dbReference type="Proteomes" id="UP001499882">
    <property type="component" value="Unassembled WGS sequence"/>
</dbReference>
<dbReference type="RefSeq" id="WP_345528084.1">
    <property type="nucleotide sequence ID" value="NZ_BAABKN010000022.1"/>
</dbReference>
<dbReference type="SUPFAM" id="SSF56214">
    <property type="entry name" value="4'-phosphopantetheinyl transferase"/>
    <property type="match status" value="1"/>
</dbReference>
<comment type="caution">
    <text evidence="2">The sequence shown here is derived from an EMBL/GenBank/DDBJ whole genome shotgun (WGS) entry which is preliminary data.</text>
</comment>
<sequence length="161" mass="16910">MTPASRSSLRRLAEQVLLEQTGGSGVVRLCRWCGSGRHGRPVVLGSAATVSIAYAADLVAVAWSPGGPVGIDIEVHGPAVTEYGDVRAWTRIEALLKATGEGLRRDPRDLPDLPSREIELPDGYVGTVAGEAVSWRLAGPAAASRRATRPAGRTDLPPPGR</sequence>
<organism evidence="2 3">
    <name type="scientific">Nocardioides endophyticus</name>
    <dbReference type="NCBI Taxonomy" id="1353775"/>
    <lineage>
        <taxon>Bacteria</taxon>
        <taxon>Bacillati</taxon>
        <taxon>Actinomycetota</taxon>
        <taxon>Actinomycetes</taxon>
        <taxon>Propionibacteriales</taxon>
        <taxon>Nocardioidaceae</taxon>
        <taxon>Nocardioides</taxon>
    </lineage>
</organism>
<evidence type="ECO:0000313" key="2">
    <source>
        <dbReference type="EMBL" id="GAA4746524.1"/>
    </source>
</evidence>
<evidence type="ECO:0000313" key="3">
    <source>
        <dbReference type="Proteomes" id="UP001499882"/>
    </source>
</evidence>
<feature type="region of interest" description="Disordered" evidence="1">
    <location>
        <begin position="139"/>
        <end position="161"/>
    </location>
</feature>
<feature type="compositionally biased region" description="Low complexity" evidence="1">
    <location>
        <begin position="139"/>
        <end position="154"/>
    </location>
</feature>
<gene>
    <name evidence="2" type="ORF">GCM10023350_34070</name>
</gene>
<name>A0ABP8Z5H3_9ACTN</name>
<dbReference type="InterPro" id="IPR037143">
    <property type="entry name" value="4-PPantetheinyl_Trfase_dom_sf"/>
</dbReference>
<accession>A0ABP8Z5H3</accession>
<keyword evidence="3" id="KW-1185">Reference proteome</keyword>
<reference evidence="3" key="1">
    <citation type="journal article" date="2019" name="Int. J. Syst. Evol. Microbiol.">
        <title>The Global Catalogue of Microorganisms (GCM) 10K type strain sequencing project: providing services to taxonomists for standard genome sequencing and annotation.</title>
        <authorList>
            <consortium name="The Broad Institute Genomics Platform"/>
            <consortium name="The Broad Institute Genome Sequencing Center for Infectious Disease"/>
            <person name="Wu L."/>
            <person name="Ma J."/>
        </authorList>
    </citation>
    <scope>NUCLEOTIDE SEQUENCE [LARGE SCALE GENOMIC DNA]</scope>
    <source>
        <strain evidence="3">JCM 18532</strain>
    </source>
</reference>
<protein>
    <recommendedName>
        <fullName evidence="4">Phosphopantetheinyl transferase</fullName>
    </recommendedName>
</protein>
<evidence type="ECO:0000256" key="1">
    <source>
        <dbReference type="SAM" id="MobiDB-lite"/>
    </source>
</evidence>
<proteinExistence type="predicted"/>
<evidence type="ECO:0008006" key="4">
    <source>
        <dbReference type="Google" id="ProtNLM"/>
    </source>
</evidence>
<dbReference type="EMBL" id="BAABKN010000022">
    <property type="protein sequence ID" value="GAA4746524.1"/>
    <property type="molecule type" value="Genomic_DNA"/>
</dbReference>
<dbReference type="Gene3D" id="3.90.470.20">
    <property type="entry name" value="4'-phosphopantetheinyl transferase domain"/>
    <property type="match status" value="1"/>
</dbReference>